<keyword evidence="3 5" id="KW-0863">Zinc-finger</keyword>
<dbReference type="SMART" id="SM00028">
    <property type="entry name" value="TPR"/>
    <property type="match status" value="2"/>
</dbReference>
<dbReference type="Proteomes" id="UP001258017">
    <property type="component" value="Unassembled WGS sequence"/>
</dbReference>
<dbReference type="GO" id="GO:0005096">
    <property type="term" value="F:GTPase activator activity"/>
    <property type="evidence" value="ECO:0007669"/>
    <property type="project" value="TreeGrafter"/>
</dbReference>
<dbReference type="Pfam" id="PF00641">
    <property type="entry name" value="Zn_ribbon_RanBP"/>
    <property type="match status" value="2"/>
</dbReference>
<dbReference type="GO" id="GO:0008270">
    <property type="term" value="F:zinc ion binding"/>
    <property type="evidence" value="ECO:0007669"/>
    <property type="project" value="UniProtKB-KW"/>
</dbReference>
<dbReference type="InterPro" id="IPR001876">
    <property type="entry name" value="Znf_RanBP2"/>
</dbReference>
<dbReference type="FunFam" id="2.30.29.30:FF:000018">
    <property type="entry name" value="E3 SUMO-protein ligase RanBP2"/>
    <property type="match status" value="3"/>
</dbReference>
<dbReference type="SUPFAM" id="SSF48452">
    <property type="entry name" value="TPR-like"/>
    <property type="match status" value="1"/>
</dbReference>
<feature type="compositionally biased region" description="Polar residues" evidence="8">
    <location>
        <begin position="2422"/>
        <end position="2441"/>
    </location>
</feature>
<evidence type="ECO:0000313" key="12">
    <source>
        <dbReference type="Proteomes" id="UP001258017"/>
    </source>
</evidence>
<dbReference type="PROSITE" id="PS01358">
    <property type="entry name" value="ZF_RANBP2_1"/>
    <property type="match status" value="2"/>
</dbReference>
<dbReference type="InterPro" id="IPR000156">
    <property type="entry name" value="Ran_bind_dom"/>
</dbReference>
<keyword evidence="7" id="KW-0175">Coiled coil</keyword>
<feature type="region of interest" description="Disordered" evidence="8">
    <location>
        <begin position="2630"/>
        <end position="2661"/>
    </location>
</feature>
<protein>
    <recommendedName>
        <fullName evidence="13">E3 SUMO-protein ligase RanBP2</fullName>
    </recommendedName>
</protein>
<dbReference type="Gene3D" id="2.30.29.30">
    <property type="entry name" value="Pleckstrin-homology domain (PH domain)/Phosphotyrosine-binding domain (PTB)"/>
    <property type="match status" value="5"/>
</dbReference>
<evidence type="ECO:0000313" key="11">
    <source>
        <dbReference type="EMBL" id="KAK2578692.1"/>
    </source>
</evidence>
<dbReference type="PANTHER" id="PTHR23138:SF87">
    <property type="entry name" value="E3 SUMO-PROTEIN LIGASE RANBP2"/>
    <property type="match status" value="1"/>
</dbReference>
<comment type="caution">
    <text evidence="11">The sequence shown here is derived from an EMBL/GenBank/DDBJ whole genome shotgun (WGS) entry which is preliminary data.</text>
</comment>
<evidence type="ECO:0000256" key="3">
    <source>
        <dbReference type="ARBA" id="ARBA00022771"/>
    </source>
</evidence>
<dbReference type="InterPro" id="IPR011990">
    <property type="entry name" value="TPR-like_helical_dom_sf"/>
</dbReference>
<dbReference type="GO" id="GO:0005737">
    <property type="term" value="C:cytoplasm"/>
    <property type="evidence" value="ECO:0007669"/>
    <property type="project" value="TreeGrafter"/>
</dbReference>
<dbReference type="CDD" id="cd13174">
    <property type="entry name" value="RanBD4_RanBP2_insect-like"/>
    <property type="match status" value="1"/>
</dbReference>
<dbReference type="PROSITE" id="PS50196">
    <property type="entry name" value="RANBD1"/>
    <property type="match status" value="4"/>
</dbReference>
<dbReference type="InterPro" id="IPR036443">
    <property type="entry name" value="Znf_RanBP2_sf"/>
</dbReference>
<dbReference type="PROSITE" id="PS50199">
    <property type="entry name" value="ZF_RANBP2_2"/>
    <property type="match status" value="2"/>
</dbReference>
<evidence type="ECO:0000256" key="2">
    <source>
        <dbReference type="ARBA" id="ARBA00022723"/>
    </source>
</evidence>
<dbReference type="GO" id="GO:0005643">
    <property type="term" value="C:nuclear pore"/>
    <property type="evidence" value="ECO:0007669"/>
    <property type="project" value="TreeGrafter"/>
</dbReference>
<dbReference type="PROSITE" id="PS50005">
    <property type="entry name" value="TPR"/>
    <property type="match status" value="1"/>
</dbReference>
<organism evidence="11 12">
    <name type="scientific">Odynerus spinipes</name>
    <dbReference type="NCBI Taxonomy" id="1348599"/>
    <lineage>
        <taxon>Eukaryota</taxon>
        <taxon>Metazoa</taxon>
        <taxon>Ecdysozoa</taxon>
        <taxon>Arthropoda</taxon>
        <taxon>Hexapoda</taxon>
        <taxon>Insecta</taxon>
        <taxon>Pterygota</taxon>
        <taxon>Neoptera</taxon>
        <taxon>Endopterygota</taxon>
        <taxon>Hymenoptera</taxon>
        <taxon>Apocrita</taxon>
        <taxon>Aculeata</taxon>
        <taxon>Vespoidea</taxon>
        <taxon>Vespidae</taxon>
        <taxon>Eumeninae</taxon>
        <taxon>Odynerus</taxon>
    </lineage>
</organism>
<dbReference type="InterPro" id="IPR045255">
    <property type="entry name" value="RanBP1-like"/>
</dbReference>
<evidence type="ECO:0000256" key="4">
    <source>
        <dbReference type="ARBA" id="ARBA00022833"/>
    </source>
</evidence>
<dbReference type="SMART" id="SM00547">
    <property type="entry name" value="ZnF_RBZ"/>
    <property type="match status" value="2"/>
</dbReference>
<dbReference type="SUPFAM" id="SSF50729">
    <property type="entry name" value="PH domain-like"/>
    <property type="match status" value="5"/>
</dbReference>
<feature type="compositionally biased region" description="Polar residues" evidence="8">
    <location>
        <begin position="813"/>
        <end position="837"/>
    </location>
</feature>
<feature type="compositionally biased region" description="Basic and acidic residues" evidence="8">
    <location>
        <begin position="853"/>
        <end position="871"/>
    </location>
</feature>
<feature type="region of interest" description="Disordered" evidence="8">
    <location>
        <begin position="1394"/>
        <end position="1415"/>
    </location>
</feature>
<keyword evidence="4" id="KW-0862">Zinc</keyword>
<reference evidence="11" key="2">
    <citation type="journal article" date="2023" name="Commun. Biol.">
        <title>Intrasexual cuticular hydrocarbon dimorphism in a wasp sheds light on hydrocarbon biosynthesis genes in Hymenoptera.</title>
        <authorList>
            <person name="Moris V.C."/>
            <person name="Podsiadlowski L."/>
            <person name="Martin S."/>
            <person name="Oeyen J.P."/>
            <person name="Donath A."/>
            <person name="Petersen M."/>
            <person name="Wilbrandt J."/>
            <person name="Misof B."/>
            <person name="Liedtke D."/>
            <person name="Thamm M."/>
            <person name="Scheiner R."/>
            <person name="Schmitt T."/>
            <person name="Niehuis O."/>
        </authorList>
    </citation>
    <scope>NUCLEOTIDE SEQUENCE</scope>
    <source>
        <strain evidence="11">GBR_01_08_01A</strain>
    </source>
</reference>
<evidence type="ECO:0008006" key="13">
    <source>
        <dbReference type="Google" id="ProtNLM"/>
    </source>
</evidence>
<dbReference type="Gene3D" id="1.25.40.10">
    <property type="entry name" value="Tetratricopeptide repeat domain"/>
    <property type="match status" value="1"/>
</dbReference>
<dbReference type="EMBL" id="JAIFRP010000196">
    <property type="protein sequence ID" value="KAK2578692.1"/>
    <property type="molecule type" value="Genomic_DNA"/>
</dbReference>
<evidence type="ECO:0000256" key="6">
    <source>
        <dbReference type="PROSITE-ProRule" id="PRU00339"/>
    </source>
</evidence>
<feature type="domain" description="RanBD1" evidence="9">
    <location>
        <begin position="1886"/>
        <end position="2020"/>
    </location>
</feature>
<name>A0AAD9RFF8_9HYME</name>
<feature type="repeat" description="TPR" evidence="6">
    <location>
        <begin position="60"/>
        <end position="93"/>
    </location>
</feature>
<accession>A0AAD9RFF8</accession>
<feature type="region of interest" description="Disordered" evidence="8">
    <location>
        <begin position="782"/>
        <end position="871"/>
    </location>
</feature>
<feature type="coiled-coil region" evidence="7">
    <location>
        <begin position="889"/>
        <end position="923"/>
    </location>
</feature>
<dbReference type="SMART" id="SM00160">
    <property type="entry name" value="RanBD"/>
    <property type="match status" value="4"/>
</dbReference>
<evidence type="ECO:0000256" key="8">
    <source>
        <dbReference type="SAM" id="MobiDB-lite"/>
    </source>
</evidence>
<evidence type="ECO:0000256" key="7">
    <source>
        <dbReference type="SAM" id="Coils"/>
    </source>
</evidence>
<proteinExistence type="predicted"/>
<reference evidence="11" key="1">
    <citation type="submission" date="2021-08" db="EMBL/GenBank/DDBJ databases">
        <authorList>
            <person name="Misof B."/>
            <person name="Oliver O."/>
            <person name="Podsiadlowski L."/>
            <person name="Donath A."/>
            <person name="Peters R."/>
            <person name="Mayer C."/>
            <person name="Rust J."/>
            <person name="Gunkel S."/>
            <person name="Lesny P."/>
            <person name="Martin S."/>
            <person name="Oeyen J.P."/>
            <person name="Petersen M."/>
            <person name="Panagiotis P."/>
            <person name="Wilbrandt J."/>
            <person name="Tanja T."/>
        </authorList>
    </citation>
    <scope>NUCLEOTIDE SEQUENCE</scope>
    <source>
        <strain evidence="11">GBR_01_08_01A</strain>
        <tissue evidence="11">Thorax + abdomen</tissue>
    </source>
</reference>
<feature type="domain" description="RanBP2-type" evidence="10">
    <location>
        <begin position="1672"/>
        <end position="1701"/>
    </location>
</feature>
<dbReference type="InterPro" id="IPR019734">
    <property type="entry name" value="TPR_rpt"/>
</dbReference>
<feature type="domain" description="RanBD1" evidence="9">
    <location>
        <begin position="1195"/>
        <end position="1328"/>
    </location>
</feature>
<keyword evidence="6" id="KW-0802">TPR repeat</keyword>
<gene>
    <name evidence="11" type="ORF">KPH14_011660</name>
</gene>
<dbReference type="Gene3D" id="4.10.1060.10">
    <property type="entry name" value="Zinc finger, RanBP2-type"/>
    <property type="match status" value="2"/>
</dbReference>
<feature type="region of interest" description="Disordered" evidence="8">
    <location>
        <begin position="2413"/>
        <end position="2473"/>
    </location>
</feature>
<keyword evidence="1" id="KW-0597">Phosphoprotein</keyword>
<feature type="domain" description="RanBD1" evidence="9">
    <location>
        <begin position="2466"/>
        <end position="2602"/>
    </location>
</feature>
<dbReference type="SUPFAM" id="SSF90209">
    <property type="entry name" value="Ran binding protein zinc finger-like"/>
    <property type="match status" value="1"/>
</dbReference>
<keyword evidence="2" id="KW-0479">Metal-binding</keyword>
<feature type="compositionally biased region" description="Acidic residues" evidence="8">
    <location>
        <begin position="2449"/>
        <end position="2461"/>
    </location>
</feature>
<evidence type="ECO:0000259" key="9">
    <source>
        <dbReference type="PROSITE" id="PS50196"/>
    </source>
</evidence>
<evidence type="ECO:0000256" key="1">
    <source>
        <dbReference type="ARBA" id="ARBA00022553"/>
    </source>
</evidence>
<feature type="domain" description="RanBP2-type" evidence="10">
    <location>
        <begin position="1729"/>
        <end position="1758"/>
    </location>
</feature>
<evidence type="ECO:0000256" key="5">
    <source>
        <dbReference type="PROSITE-ProRule" id="PRU00322"/>
    </source>
</evidence>
<feature type="compositionally biased region" description="Basic and acidic residues" evidence="8">
    <location>
        <begin position="1184"/>
        <end position="1193"/>
    </location>
</feature>
<dbReference type="Pfam" id="PF00638">
    <property type="entry name" value="Ran_BP1"/>
    <property type="match status" value="4"/>
</dbReference>
<evidence type="ECO:0000259" key="10">
    <source>
        <dbReference type="PROSITE" id="PS50199"/>
    </source>
</evidence>
<keyword evidence="12" id="KW-1185">Reference proteome</keyword>
<sequence length="2785" mass="313046">MFRSKKDVDRHVKDIFRKLKNDNEKAFRCYNIAKLYYQVGDYESAKRYVSSYLEVRGKSAGAHKLLGQILEALGEKEAALNQYELSLELDGNQNGLVLKVCELLVDMDIGMNVNHIKYWVKRADKQFPHHSVVFQLKEKMLTIERPNDSSEDLEALIASELSIRPTDVNLRVKLIKYYMAKQRFNDAYNHAANVETTYCHRNSLVWYQSLSELLIKCKDSRLNDWSFWIFYISTLERYTALSLKEHGNDVINTVPEATQALFNFDQALTEFKSRNFSYYPIYTEEMLTHMWGQLHFHLGCLFLRKTKREQGSWDDASRLCAALFLTALHVHPIDPKASWVTHVKDQFKNLVSVWYREGSYRCSQTGHVLQDCAKNNAKKLMSKIDTFFFTEASREKIYQRIFVSRLYQQYMATSYFCNYTARNPPLRLCVPNELKHYDEVSEEVWPDSLHHHVWLGVVNRLQSLQNKDKTYPQQYSHVFPELQFSVYNLNQLAPDTLCRLDIDAFLNAAVLCSSTIIEEQQQRGFLTQERLPTLPADLTNSLSTSAQEKWWSYAYKMYSKQGTLEGDIGEIRQELRRGLEVIRCIGNHGLHPVVLVHLARLFHHRVKILKEKDPEHPDISALENRCEHYWSTVIPLLERLQNNQTLRITSSKLFNYEGKDMSNAELTNALEEGRLLMAQRFVRSKQYEQAIDALQVLRCPEASFQQGQIYKILADEIVSSMPRESLTSEMRSQHIIMLSKARNCFYLTLDRLRSPGTNPKHPLNSELCTHISDIENELKRIDPDLSQGELSRNDCDGLSDESYSPAHSGVDQPITNAPMSTLTGLGTSVNILSTPQRNTHRTPKQSSTPCRPQHQDIMDLSRNRTEARPSPERLDAQIRQMMHARDNVMQTIIEQNKTIIEKIDELTKEMAELRKDSQKQRVQSVNFNPNLEDDLYVLGEEDYGDMNYTANQSAPASSISGNVFPPSHRHPYSSLVYPPATAFQGYYQGTIPFTDPNAQAMPPLYPPNVYPMPVLYSNRPKVPDNMLQQGLFAASRLPTQLTDLMPPVTNTPLQMPMQKVEVTKPQTIIKDTSTKKSPPVNVVITTSDTLPTTAPLVQPTLSVTIPAQYRMGSTSAVTTTTESQNVPHCYQISMPSQATIPTTVNLPPLPATLTSTPANISLSETPKSNNLEIRAASSPNNSAELHEPEHDPIPDFVPVIPLPAEVKVTTGEEDEVTLYCARAKLFRFVDKEWKERGVGNVKLLRNTEGKVRLLMRRDQVLKICANHMLRPDMELTRMPNNDKAWIWVANDFADEQVKLEKLCIKFKTVDEAQSFKKHFDNARSSLTSVNETVSSETDKVITTVKPSEGEKNYPSSIVSSTITSSIPSDKEKTTAATAVVGGFSFITKPIIQTVSPGTENTSRSQSETQKSSPFTGFTFNKPDFTKVSEVTTSSGFSFLKPTTTTSSPYTETSTSAAVSKRDVTAVITSLATTIVPTTSASRVSLRRPHTPAPAQAALASDITQKSEIYDQMEGETEIVFEHKATLQQQNKNTKKWENRCTGQMKIIVNIRTGHLNLVMHREEDSKVCYNQDVSAEMKFNFKTGNKNIINWILRDDKEENKFESYSIIFKTPEQASKFYDIVMHEQQKKNKDNTSIDTIRYENRKALEVSNTSHSVTAEKKQVPLSELFKPAAGSWECKACYTRNDGKQSKCVACGESSPFITSDAVAGTVASMGPSQKVPLSQLFKKPSGSWECKGCYISNLGINNYCIACDTPKDPSMPPKPKTNNFGLAAVSSESKPTFTFGIPQESAKDTTSGFTFRMSKPVEGAADEFANKAQPIAGEKSNTDIKSIFGGTQQQTIPSKDAQFTFGSYGKPFSFNIAKSPPRSPGACETSDEEVVESDDIHFSPIIPTPDKIEVKTGEEDEEVLYSHRAKLFRYDSTAKEWKERGIGDIKLLRHYETKKLRLIMRRDQVLKLCLNHFVLPETEFKSKDEKTWLWNAADYSEGEIEYMQFACRFKTSEIASDFKKAVDNAKRDEKKSLDNGIVQNEQIQECGKSSQDIEVVYELKVTPEEKAAALKLQLPVNFYAYKQKEDCPGCLGCRESSTPPLKDMQPQEELKTNGILTSAVPTSTLATCTNVNSNLDDTKTSDHANGKVQINVSTGISFATKSDNSETKSTTTTKSSTFTTPSIFDSSLSFGYNKSNTLNDKESTDFIFGVLPSQMSLNEKLITSGSTEDQNNALSKWFGNSNVKICEPVGTNQQSASASLSGSTSFPTSGTNIFIKEQFSFSNKSTGSIFGNAAKTASQSTFGNVGNQIFGGSSATTDEALVKSPFSNTTESNSSSVTGFGGTSPFFTNLRFSTAGSTPLFGNSITTTTNVTTSDSKLLEEDIAKKDENTGFLRSSNLTFSTLAQKGPQTEAFKKDPNFSFAGAGSSVFGSSKTTSTVPNPFTMTQTKQEQSNADKKEDNDEDEGNDDENDQEHDPHFEPIVPLPDAIEVRTGEEDEEKVFCKRAKLYRYDNATKEWKERGVGDMKILHHAKYGSYRLLLRRDQVHKVVCNFLIKPDIEFRALSTSDRAWMWAGMNHAEETPCVEELAVKFKTPELAAQFKEIIDEVQQTLCEKQSEQDVKWNSENVQEEQDQECIDKIDDETYDQDDDGEINDQEDVDDEESDEGNDDEDENSLIFEEQAMLLEKLNGGTKWITIGAGTLEVHYDSSIFSEKIILKADESGEIMSNTVISMDAEMKLDGKKCIWTAIDHALKPPASRTLKAIFSSSQLAKQMHKAYLYGLLGAKRAGISEQGYEM</sequence>
<feature type="domain" description="RanBD1" evidence="9">
    <location>
        <begin position="1513"/>
        <end position="1631"/>
    </location>
</feature>
<dbReference type="InterPro" id="IPR011993">
    <property type="entry name" value="PH-like_dom_sf"/>
</dbReference>
<dbReference type="PANTHER" id="PTHR23138">
    <property type="entry name" value="RAN BINDING PROTEIN"/>
    <property type="match status" value="1"/>
</dbReference>
<feature type="region of interest" description="Disordered" evidence="8">
    <location>
        <begin position="1177"/>
        <end position="1196"/>
    </location>
</feature>
<dbReference type="FunFam" id="1.25.40.10:FF:000582">
    <property type="entry name" value="E3 SUMO-protein ligase RanBP2"/>
    <property type="match status" value="1"/>
</dbReference>